<dbReference type="InterPro" id="IPR036942">
    <property type="entry name" value="Beta-barrel_TonB_sf"/>
</dbReference>
<dbReference type="PROSITE" id="PS52016">
    <property type="entry name" value="TONB_DEPENDENT_REC_3"/>
    <property type="match status" value="1"/>
</dbReference>
<sequence length="694" mass="78197">MPLRNWEGRAKQSKSENLPCKINNQQAPSGKRQDCMAKQFPVFLICSFFAIPCSFAQSDTVRTHDLQEVSIQAKAQSPAWVSTSVQQQLTAGRLEKLNALQVSDAVKHFSGVQVKDYGGVGGLKTVSLRSLGANYTAVAYDGISVSDNQTGQIDLGRFSLDNVECISLTIGESDLILQPARNQALGGVIHIITQSFDSENGGKRHLKASLKTGSFGLFNSALLLHQPFNQVFQLNATGEYLTTKGNYPFMQMYGRTDSVSKEKRLNSDVETLKLETNLSGKFKNGGKLLWKAYSLLSDRGAPGSAVYYNPYSGERAEDRNFFTQIHYEQALNKKIDFQANAKVNSAGLDYLNLQPSLHSRYYQREYYLNTGWRYKLSEYGSVAWVNDGVRGTMYSVFSNPKREINASRTTWLSAFSGKYERQRWTITGSLLYQRAVESLHTDRHHLSPYIGFSIQPLTRLPLRLRLFYKNTYRLPTFGDMYFSPAPNLDLKAENAHQSNAGLTWLGSLGGWIPNITLSADVYHNRIENKIVAMPRGSMVVWSVLNYGEASVNGLDVNVSLRLAPVRNIAAVIQGNYTCQDVRDKTDGSASYNQHLPYTPRHTGSGLLGLEMPWFDFNYNLIYSGLRYSNQTRQRAALLKSYTEQGVSLTKAFRFKSYALRFSAECRNLWNTQYEVVKDYPMPGRSFYLGIKFIY</sequence>
<dbReference type="InterPro" id="IPR012910">
    <property type="entry name" value="Plug_dom"/>
</dbReference>
<evidence type="ECO:0000256" key="7">
    <source>
        <dbReference type="ARBA" id="ARBA00023237"/>
    </source>
</evidence>
<keyword evidence="3 8" id="KW-1134">Transmembrane beta strand</keyword>
<evidence type="ECO:0000256" key="3">
    <source>
        <dbReference type="ARBA" id="ARBA00022452"/>
    </source>
</evidence>
<evidence type="ECO:0000313" key="10">
    <source>
        <dbReference type="EMBL" id="KAA6302114.1"/>
    </source>
</evidence>
<gene>
    <name evidence="10" type="ORF">EZS26_001715</name>
</gene>
<comment type="subcellular location">
    <subcellularLocation>
        <location evidence="1 8">Cell outer membrane</location>
        <topology evidence="1 8">Multi-pass membrane protein</topology>
    </subcellularLocation>
</comment>
<dbReference type="Proteomes" id="UP000324575">
    <property type="component" value="Unassembled WGS sequence"/>
</dbReference>
<keyword evidence="4 8" id="KW-0812">Transmembrane</keyword>
<dbReference type="Pfam" id="PF07715">
    <property type="entry name" value="Plug"/>
    <property type="match status" value="1"/>
</dbReference>
<evidence type="ECO:0000256" key="4">
    <source>
        <dbReference type="ARBA" id="ARBA00022692"/>
    </source>
</evidence>
<reference evidence="10 11" key="1">
    <citation type="submission" date="2019-03" db="EMBL/GenBank/DDBJ databases">
        <title>Single cell metagenomics reveals metabolic interactions within the superorganism composed of flagellate Streblomastix strix and complex community of Bacteroidetes bacteria on its surface.</title>
        <authorList>
            <person name="Treitli S.C."/>
            <person name="Kolisko M."/>
            <person name="Husnik F."/>
            <person name="Keeling P."/>
            <person name="Hampl V."/>
        </authorList>
    </citation>
    <scope>NUCLEOTIDE SEQUENCE [LARGE SCALE GENOMIC DNA]</scope>
    <source>
        <strain evidence="10">St1</strain>
    </source>
</reference>
<evidence type="ECO:0000256" key="6">
    <source>
        <dbReference type="ARBA" id="ARBA00023136"/>
    </source>
</evidence>
<dbReference type="PANTHER" id="PTHR30069">
    <property type="entry name" value="TONB-DEPENDENT OUTER MEMBRANE RECEPTOR"/>
    <property type="match status" value="1"/>
</dbReference>
<evidence type="ECO:0000256" key="2">
    <source>
        <dbReference type="ARBA" id="ARBA00022448"/>
    </source>
</evidence>
<keyword evidence="6 8" id="KW-0472">Membrane</keyword>
<feature type="domain" description="TonB-dependent receptor plug" evidence="9">
    <location>
        <begin position="84"/>
        <end position="175"/>
    </location>
</feature>
<dbReference type="EMBL" id="SNRX01000010">
    <property type="protein sequence ID" value="KAA6302114.1"/>
    <property type="molecule type" value="Genomic_DNA"/>
</dbReference>
<keyword evidence="7 8" id="KW-0998">Cell outer membrane</keyword>
<dbReference type="Gene3D" id="2.40.170.20">
    <property type="entry name" value="TonB-dependent receptor, beta-barrel domain"/>
    <property type="match status" value="1"/>
</dbReference>
<dbReference type="Gene3D" id="2.170.130.10">
    <property type="entry name" value="TonB-dependent receptor, plug domain"/>
    <property type="match status" value="1"/>
</dbReference>
<keyword evidence="5" id="KW-0732">Signal</keyword>
<comment type="similarity">
    <text evidence="8">Belongs to the TonB-dependent receptor family.</text>
</comment>
<dbReference type="InterPro" id="IPR039426">
    <property type="entry name" value="TonB-dep_rcpt-like"/>
</dbReference>
<accession>A0A5M8P127</accession>
<dbReference type="PANTHER" id="PTHR30069:SF29">
    <property type="entry name" value="HEMOGLOBIN AND HEMOGLOBIN-HAPTOGLOBIN-BINDING PROTEIN 1-RELATED"/>
    <property type="match status" value="1"/>
</dbReference>
<dbReference type="GO" id="GO:0015344">
    <property type="term" value="F:siderophore uptake transmembrane transporter activity"/>
    <property type="evidence" value="ECO:0007669"/>
    <property type="project" value="TreeGrafter"/>
</dbReference>
<evidence type="ECO:0000256" key="1">
    <source>
        <dbReference type="ARBA" id="ARBA00004571"/>
    </source>
</evidence>
<dbReference type="GO" id="GO:0044718">
    <property type="term" value="P:siderophore transmembrane transport"/>
    <property type="evidence" value="ECO:0007669"/>
    <property type="project" value="TreeGrafter"/>
</dbReference>
<dbReference type="GO" id="GO:0009279">
    <property type="term" value="C:cell outer membrane"/>
    <property type="evidence" value="ECO:0007669"/>
    <property type="project" value="UniProtKB-SubCell"/>
</dbReference>
<comment type="caution">
    <text evidence="10">The sequence shown here is derived from an EMBL/GenBank/DDBJ whole genome shotgun (WGS) entry which is preliminary data.</text>
</comment>
<organism evidence="10 11">
    <name type="scientific">Candidatus Ordinivivax streblomastigis</name>
    <dbReference type="NCBI Taxonomy" id="2540710"/>
    <lineage>
        <taxon>Bacteria</taxon>
        <taxon>Pseudomonadati</taxon>
        <taxon>Bacteroidota</taxon>
        <taxon>Bacteroidia</taxon>
        <taxon>Bacteroidales</taxon>
        <taxon>Candidatus Ordinivivax</taxon>
    </lineage>
</organism>
<dbReference type="InterPro" id="IPR037066">
    <property type="entry name" value="Plug_dom_sf"/>
</dbReference>
<evidence type="ECO:0000256" key="8">
    <source>
        <dbReference type="PROSITE-ProRule" id="PRU01360"/>
    </source>
</evidence>
<dbReference type="AlphaFoldDB" id="A0A5M8P127"/>
<evidence type="ECO:0000313" key="11">
    <source>
        <dbReference type="Proteomes" id="UP000324575"/>
    </source>
</evidence>
<keyword evidence="2 8" id="KW-0813">Transport</keyword>
<dbReference type="SUPFAM" id="SSF56935">
    <property type="entry name" value="Porins"/>
    <property type="match status" value="1"/>
</dbReference>
<name>A0A5M8P127_9BACT</name>
<evidence type="ECO:0000256" key="5">
    <source>
        <dbReference type="ARBA" id="ARBA00022729"/>
    </source>
</evidence>
<proteinExistence type="inferred from homology"/>
<evidence type="ECO:0000259" key="9">
    <source>
        <dbReference type="Pfam" id="PF07715"/>
    </source>
</evidence>
<protein>
    <submittedName>
        <fullName evidence="10">Vitamin B12 transporter BtuB</fullName>
    </submittedName>
</protein>